<dbReference type="EMBL" id="WTVM01000042">
    <property type="protein sequence ID" value="NMG03088.1"/>
    <property type="molecule type" value="Genomic_DNA"/>
</dbReference>
<accession>A0A972F7D2</accession>
<dbReference type="AlphaFoldDB" id="A0A972F7D2"/>
<evidence type="ECO:0000313" key="1">
    <source>
        <dbReference type="EMBL" id="NMG03088.1"/>
    </source>
</evidence>
<protein>
    <submittedName>
        <fullName evidence="1">Toluene tolerance protein</fullName>
    </submittedName>
</protein>
<keyword evidence="2" id="KW-1185">Reference proteome</keyword>
<reference evidence="1" key="1">
    <citation type="submission" date="2019-12" db="EMBL/GenBank/DDBJ databases">
        <title>Comparative genomics gives insights into the taxonomy of the Azoarcus-Aromatoleum group and reveals separate origins of nif in the plant-associated Azoarcus and non-plant-associated Aromatoleum sub-groups.</title>
        <authorList>
            <person name="Lafos M."/>
            <person name="Maluk M."/>
            <person name="Batista M."/>
            <person name="Junghare M."/>
            <person name="Carmona M."/>
            <person name="Faoro H."/>
            <person name="Cruz L.M."/>
            <person name="Battistoni F."/>
            <person name="De Souza E."/>
            <person name="Pedrosa F."/>
            <person name="Chen W.-M."/>
            <person name="Poole P.S."/>
            <person name="Dixon R.A."/>
            <person name="James E.K."/>
        </authorList>
    </citation>
    <scope>NUCLEOTIDE SEQUENCE</scope>
    <source>
        <strain evidence="1">NSC3</strain>
    </source>
</reference>
<evidence type="ECO:0000313" key="2">
    <source>
        <dbReference type="Proteomes" id="UP000599523"/>
    </source>
</evidence>
<comment type="caution">
    <text evidence="1">The sequence shown here is derived from an EMBL/GenBank/DDBJ whole genome shotgun (WGS) entry which is preliminary data.</text>
</comment>
<dbReference type="SUPFAM" id="SSF56112">
    <property type="entry name" value="Protein kinase-like (PK-like)"/>
    <property type="match status" value="1"/>
</dbReference>
<proteinExistence type="predicted"/>
<dbReference type="RefSeq" id="WP_168987846.1">
    <property type="nucleotide sequence ID" value="NZ_CAWPHM010000267.1"/>
</dbReference>
<dbReference type="Gene3D" id="1.10.510.10">
    <property type="entry name" value="Transferase(Phosphotransferase) domain 1"/>
    <property type="match status" value="1"/>
</dbReference>
<name>A0A972F7D2_9RHOO</name>
<sequence>MRRLSLQDFEILKRGSRVIEKGWHGEKVLLRPNGNYLKLFRRKRLISSAWWYPYAERFANNSKTLEQRGIPCPKVIELLRVPEIQRDAVHYEALPGRTLRALNAQGLGEDSKIALKAAFNRLVQTLHDEGIYFRSLHLNNIVLTPDGDLGLIDISDIRFHRKPLSKFWRKRNLQRMENIPSERDWLDHDFLLGQH</sequence>
<dbReference type="InterPro" id="IPR011009">
    <property type="entry name" value="Kinase-like_dom_sf"/>
</dbReference>
<dbReference type="Pfam" id="PF06293">
    <property type="entry name" value="Kdo"/>
    <property type="match status" value="1"/>
</dbReference>
<dbReference type="Proteomes" id="UP000599523">
    <property type="component" value="Unassembled WGS sequence"/>
</dbReference>
<gene>
    <name evidence="1" type="ORF">GPA21_08885</name>
</gene>
<organism evidence="1 2">
    <name type="scientific">Azoarcus taiwanensis</name>
    <dbReference type="NCBI Taxonomy" id="666964"/>
    <lineage>
        <taxon>Bacteria</taxon>
        <taxon>Pseudomonadati</taxon>
        <taxon>Pseudomonadota</taxon>
        <taxon>Betaproteobacteria</taxon>
        <taxon>Rhodocyclales</taxon>
        <taxon>Zoogloeaceae</taxon>
        <taxon>Azoarcus</taxon>
    </lineage>
</organism>